<dbReference type="RefSeq" id="WP_129255779.1">
    <property type="nucleotide sequence ID" value="NZ_SAXA01000025.1"/>
</dbReference>
<feature type="transmembrane region" description="Helical" evidence="1">
    <location>
        <begin position="106"/>
        <end position="130"/>
    </location>
</feature>
<dbReference type="AlphaFoldDB" id="A0A4Q1JIN6"/>
<evidence type="ECO:0000256" key="1">
    <source>
        <dbReference type="SAM" id="Phobius"/>
    </source>
</evidence>
<comment type="caution">
    <text evidence="2">The sequence shown here is derived from an EMBL/GenBank/DDBJ whole genome shotgun (WGS) entry which is preliminary data.</text>
</comment>
<organism evidence="2 3">
    <name type="scientific">Ancylomarina salipaludis</name>
    <dbReference type="NCBI Taxonomy" id="2501299"/>
    <lineage>
        <taxon>Bacteria</taxon>
        <taxon>Pseudomonadati</taxon>
        <taxon>Bacteroidota</taxon>
        <taxon>Bacteroidia</taxon>
        <taxon>Marinilabiliales</taxon>
        <taxon>Marinifilaceae</taxon>
        <taxon>Ancylomarina</taxon>
    </lineage>
</organism>
<keyword evidence="3" id="KW-1185">Reference proteome</keyword>
<evidence type="ECO:0000313" key="2">
    <source>
        <dbReference type="EMBL" id="RXQ87398.1"/>
    </source>
</evidence>
<dbReference type="EMBL" id="SAXA01000025">
    <property type="protein sequence ID" value="RXQ87398.1"/>
    <property type="molecule type" value="Genomic_DNA"/>
</dbReference>
<accession>A0A4Q1JIN6</accession>
<gene>
    <name evidence="2" type="ORF">EO244_16455</name>
</gene>
<protein>
    <submittedName>
        <fullName evidence="2">Uncharacterized protein</fullName>
    </submittedName>
</protein>
<sequence>MIIKALFSGLISILTPVALIPLIYITIALGSVDLKKRTNSMLSLFFGVIFFLFSLLGLYITGYLPDITIDFNIFIFILSFIFGLWLLGVFDYFLPKVQNDILFTRLMVIISGIMLFGLVLSNFEPIIIALLESSPIQDFTTIFSSIIFFAIGFVIPTLLISLLLLRRVRKLRAKIWWKKAQLVIGILFLLQIIVSQIFW</sequence>
<name>A0A4Q1JIN6_9BACT</name>
<feature type="transmembrane region" description="Helical" evidence="1">
    <location>
        <begin position="73"/>
        <end position="94"/>
    </location>
</feature>
<feature type="transmembrane region" description="Helical" evidence="1">
    <location>
        <begin position="177"/>
        <end position="198"/>
    </location>
</feature>
<dbReference type="Proteomes" id="UP000289703">
    <property type="component" value="Unassembled WGS sequence"/>
</dbReference>
<feature type="transmembrane region" description="Helical" evidence="1">
    <location>
        <begin position="41"/>
        <end position="61"/>
    </location>
</feature>
<feature type="transmembrane region" description="Helical" evidence="1">
    <location>
        <begin position="6"/>
        <end position="29"/>
    </location>
</feature>
<reference evidence="2 3" key="1">
    <citation type="submission" date="2019-01" db="EMBL/GenBank/DDBJ databases">
        <title>Ancylomarina salipaludis sp. nov., isolated from a salt marsh.</title>
        <authorList>
            <person name="Yoon J.-H."/>
        </authorList>
    </citation>
    <scope>NUCLEOTIDE SEQUENCE [LARGE SCALE GENOMIC DNA]</scope>
    <source>
        <strain evidence="2 3">SHSM-M15</strain>
    </source>
</reference>
<keyword evidence="1" id="KW-0812">Transmembrane</keyword>
<evidence type="ECO:0000313" key="3">
    <source>
        <dbReference type="Proteomes" id="UP000289703"/>
    </source>
</evidence>
<feature type="transmembrane region" description="Helical" evidence="1">
    <location>
        <begin position="142"/>
        <end position="165"/>
    </location>
</feature>
<keyword evidence="1" id="KW-0472">Membrane</keyword>
<proteinExistence type="predicted"/>
<keyword evidence="1" id="KW-1133">Transmembrane helix</keyword>